<proteinExistence type="predicted"/>
<reference evidence="2 3" key="1">
    <citation type="journal article" date="2008" name="Int. J. Syst. Evol. Microbiol.">
        <title>Neptunomonas japonica sp. nov., an Osedax japonicus symbiont-like bacterium isolated from sediment adjacent to sperm whale carcasses off Kagoshima, Japan.</title>
        <authorList>
            <person name="Miyazaki M."/>
            <person name="Nogi Y."/>
            <person name="Fujiwara Y."/>
            <person name="Kawato M."/>
            <person name="Kubokawa K."/>
            <person name="Horikoshi K."/>
        </authorList>
    </citation>
    <scope>NUCLEOTIDE SEQUENCE [LARGE SCALE GENOMIC DNA]</scope>
    <source>
        <strain evidence="2 3">JAMM 1380</strain>
    </source>
</reference>
<protein>
    <submittedName>
        <fullName evidence="2">Acetyltransferase</fullName>
    </submittedName>
</protein>
<dbReference type="Proteomes" id="UP000595332">
    <property type="component" value="Chromosome"/>
</dbReference>
<dbReference type="GO" id="GO:0016747">
    <property type="term" value="F:acyltransferase activity, transferring groups other than amino-acyl groups"/>
    <property type="evidence" value="ECO:0007669"/>
    <property type="project" value="InterPro"/>
</dbReference>
<feature type="domain" description="N-acetyltransferase" evidence="1">
    <location>
        <begin position="4"/>
        <end position="153"/>
    </location>
</feature>
<dbReference type="KEGG" id="njp:NEJAP_1777"/>
<sequence>MNLIKYSPDKAKDIADLFYASVHAIDSSIYSNEQKDAWASTPINYSEWAKRLERKKPYLLVIKGEVAGFIELESDGHIDCAYVAPKFQRKGVATKLLKHVMSVAKNVGLKQLYVEASIVAKPFFEKAGFLIENENQVIRHNIVLINYSMRMKI</sequence>
<dbReference type="InterPro" id="IPR016181">
    <property type="entry name" value="Acyl_CoA_acyltransferase"/>
</dbReference>
<dbReference type="InterPro" id="IPR000182">
    <property type="entry name" value="GNAT_dom"/>
</dbReference>
<organism evidence="2 3">
    <name type="scientific">Neptunomonas japonica JAMM 1380</name>
    <dbReference type="NCBI Taxonomy" id="1441457"/>
    <lineage>
        <taxon>Bacteria</taxon>
        <taxon>Pseudomonadati</taxon>
        <taxon>Pseudomonadota</taxon>
        <taxon>Gammaproteobacteria</taxon>
        <taxon>Oceanospirillales</taxon>
        <taxon>Oceanospirillaceae</taxon>
        <taxon>Neptunomonas</taxon>
    </lineage>
</organism>
<evidence type="ECO:0000313" key="3">
    <source>
        <dbReference type="Proteomes" id="UP000595332"/>
    </source>
</evidence>
<dbReference type="Pfam" id="PF13673">
    <property type="entry name" value="Acetyltransf_10"/>
    <property type="match status" value="1"/>
</dbReference>
<name>A0A7R6PUH8_9GAMM</name>
<dbReference type="SUPFAM" id="SSF55729">
    <property type="entry name" value="Acyl-CoA N-acyltransferases (Nat)"/>
    <property type="match status" value="1"/>
</dbReference>
<evidence type="ECO:0000259" key="1">
    <source>
        <dbReference type="PROSITE" id="PS51186"/>
    </source>
</evidence>
<dbReference type="RefSeq" id="WP_201350325.1">
    <property type="nucleotide sequence ID" value="NZ_AP014546.1"/>
</dbReference>
<dbReference type="InterPro" id="IPR052564">
    <property type="entry name" value="N-acetyltrans/Recomb-assoc"/>
</dbReference>
<accession>A0A7R6PUH8</accession>
<dbReference type="Gene3D" id="3.40.630.30">
    <property type="match status" value="1"/>
</dbReference>
<keyword evidence="2" id="KW-0808">Transferase</keyword>
<gene>
    <name evidence="2" type="ORF">NEJAP_1777</name>
</gene>
<dbReference type="AlphaFoldDB" id="A0A7R6PUH8"/>
<dbReference type="EMBL" id="AP014546">
    <property type="protein sequence ID" value="BBB29728.1"/>
    <property type="molecule type" value="Genomic_DNA"/>
</dbReference>
<dbReference type="PANTHER" id="PTHR43451">
    <property type="entry name" value="ACETYLTRANSFERASE (GNAT) FAMILY PROTEIN"/>
    <property type="match status" value="1"/>
</dbReference>
<dbReference type="CDD" id="cd04301">
    <property type="entry name" value="NAT_SF"/>
    <property type="match status" value="1"/>
</dbReference>
<dbReference type="PROSITE" id="PS51186">
    <property type="entry name" value="GNAT"/>
    <property type="match status" value="1"/>
</dbReference>
<evidence type="ECO:0000313" key="2">
    <source>
        <dbReference type="EMBL" id="BBB29728.1"/>
    </source>
</evidence>
<keyword evidence="3" id="KW-1185">Reference proteome</keyword>
<dbReference type="PANTHER" id="PTHR43451:SF1">
    <property type="entry name" value="ACETYLTRANSFERASE"/>
    <property type="match status" value="1"/>
</dbReference>